<dbReference type="InterPro" id="IPR046346">
    <property type="entry name" value="Aminoacid_DH-like_N_sf"/>
</dbReference>
<proteinExistence type="inferred from homology"/>
<evidence type="ECO:0000259" key="9">
    <source>
        <dbReference type="Pfam" id="PF00763"/>
    </source>
</evidence>
<keyword evidence="5" id="KW-0560">Oxidoreductase</keyword>
<feature type="region of interest" description="Disordered" evidence="8">
    <location>
        <begin position="330"/>
        <end position="360"/>
    </location>
</feature>
<dbReference type="PANTHER" id="PTHR48099:SF11">
    <property type="entry name" value="BIFUNCTIONAL METHYLENETETRAHYDROFOLATE DEHYDROGENASE_CYCLOHYDROLASE, MITOCHONDRIAL"/>
    <property type="match status" value="1"/>
</dbReference>
<evidence type="ECO:0000256" key="3">
    <source>
        <dbReference type="ARBA" id="ARBA00022563"/>
    </source>
</evidence>
<evidence type="ECO:0000259" key="10">
    <source>
        <dbReference type="Pfam" id="PF02882"/>
    </source>
</evidence>
<dbReference type="PANTHER" id="PTHR48099">
    <property type="entry name" value="C-1-TETRAHYDROFOLATE SYNTHASE, CYTOPLASMIC-RELATED"/>
    <property type="match status" value="1"/>
</dbReference>
<name>A0AAD9NU90_RIDPI</name>
<evidence type="ECO:0000256" key="1">
    <source>
        <dbReference type="ARBA" id="ARBA00011738"/>
    </source>
</evidence>
<evidence type="ECO:0000313" key="11">
    <source>
        <dbReference type="EMBL" id="KAK2182605.1"/>
    </source>
</evidence>
<evidence type="ECO:0000256" key="8">
    <source>
        <dbReference type="SAM" id="MobiDB-lite"/>
    </source>
</evidence>
<comment type="caution">
    <text evidence="11">The sequence shown here is derived from an EMBL/GenBank/DDBJ whole genome shotgun (WGS) entry which is preliminary data.</text>
</comment>
<evidence type="ECO:0000256" key="6">
    <source>
        <dbReference type="ARBA" id="ARBA00023268"/>
    </source>
</evidence>
<evidence type="ECO:0000256" key="7">
    <source>
        <dbReference type="ARBA" id="ARBA00036357"/>
    </source>
</evidence>
<keyword evidence="12" id="KW-1185">Reference proteome</keyword>
<dbReference type="InterPro" id="IPR020867">
    <property type="entry name" value="THF_DH/CycHdrlase_CS"/>
</dbReference>
<keyword evidence="3" id="KW-0554">One-carbon metabolism</keyword>
<keyword evidence="6" id="KW-0511">Multifunctional enzyme</keyword>
<evidence type="ECO:0000256" key="2">
    <source>
        <dbReference type="ARBA" id="ARBA00012776"/>
    </source>
</evidence>
<dbReference type="Gene3D" id="3.40.50.720">
    <property type="entry name" value="NAD(P)-binding Rossmann-like Domain"/>
    <property type="match status" value="1"/>
</dbReference>
<organism evidence="11 12">
    <name type="scientific">Ridgeia piscesae</name>
    <name type="common">Tubeworm</name>
    <dbReference type="NCBI Taxonomy" id="27915"/>
    <lineage>
        <taxon>Eukaryota</taxon>
        <taxon>Metazoa</taxon>
        <taxon>Spiralia</taxon>
        <taxon>Lophotrochozoa</taxon>
        <taxon>Annelida</taxon>
        <taxon>Polychaeta</taxon>
        <taxon>Sedentaria</taxon>
        <taxon>Canalipalpata</taxon>
        <taxon>Sabellida</taxon>
        <taxon>Siboglinidae</taxon>
        <taxon>Ridgeia</taxon>
    </lineage>
</organism>
<dbReference type="GO" id="GO:0035999">
    <property type="term" value="P:tetrahydrofolate interconversion"/>
    <property type="evidence" value="ECO:0007669"/>
    <property type="project" value="TreeGrafter"/>
</dbReference>
<reference evidence="11" key="1">
    <citation type="journal article" date="2023" name="Mol. Biol. Evol.">
        <title>Third-Generation Sequencing Reveals the Adaptive Role of the Epigenome in Three Deep-Sea Polychaetes.</title>
        <authorList>
            <person name="Perez M."/>
            <person name="Aroh O."/>
            <person name="Sun Y."/>
            <person name="Lan Y."/>
            <person name="Juniper S.K."/>
            <person name="Young C.R."/>
            <person name="Angers B."/>
            <person name="Qian P.Y."/>
        </authorList>
    </citation>
    <scope>NUCLEOTIDE SEQUENCE</scope>
    <source>
        <strain evidence="11">R07B-5</strain>
    </source>
</reference>
<accession>A0AAD9NU90</accession>
<dbReference type="GO" id="GO:0004487">
    <property type="term" value="F:methylenetetrahydrofolate dehydrogenase (NAD+) activity"/>
    <property type="evidence" value="ECO:0007669"/>
    <property type="project" value="TreeGrafter"/>
</dbReference>
<dbReference type="PRINTS" id="PR00085">
    <property type="entry name" value="THFDHDRGNASE"/>
</dbReference>
<dbReference type="FunFam" id="3.40.50.720:FF:000070">
    <property type="entry name" value="probable bifunctional methylenetetrahydrofolate dehydrogenase/cyclohydrolase 2"/>
    <property type="match status" value="1"/>
</dbReference>
<dbReference type="Pfam" id="PF00763">
    <property type="entry name" value="THF_DHG_CYH"/>
    <property type="match status" value="1"/>
</dbReference>
<dbReference type="PROSITE" id="PS00766">
    <property type="entry name" value="THF_DHG_CYH_1"/>
    <property type="match status" value="1"/>
</dbReference>
<dbReference type="CDD" id="cd01080">
    <property type="entry name" value="NAD_bind_m-THF_DH_Cyclohyd"/>
    <property type="match status" value="1"/>
</dbReference>
<gene>
    <name evidence="11" type="ORF">NP493_347g02005</name>
</gene>
<comment type="subunit">
    <text evidence="1">Homodimer.</text>
</comment>
<dbReference type="Gene3D" id="3.40.50.10860">
    <property type="entry name" value="Leucine Dehydrogenase, chain A, domain 1"/>
    <property type="match status" value="1"/>
</dbReference>
<evidence type="ECO:0000256" key="5">
    <source>
        <dbReference type="ARBA" id="ARBA00023002"/>
    </source>
</evidence>
<dbReference type="EC" id="3.5.4.9" evidence="2"/>
<dbReference type="InterPro" id="IPR020630">
    <property type="entry name" value="THF_DH/CycHdrlase_cat_dom"/>
</dbReference>
<dbReference type="InterPro" id="IPR000672">
    <property type="entry name" value="THF_DH/CycHdrlase"/>
</dbReference>
<comment type="catalytic activity">
    <reaction evidence="7">
        <text>(6R)-5,10-methenyltetrahydrofolate + H2O = (6R)-10-formyltetrahydrofolate + H(+)</text>
        <dbReference type="Rhea" id="RHEA:23700"/>
        <dbReference type="ChEBI" id="CHEBI:15377"/>
        <dbReference type="ChEBI" id="CHEBI:15378"/>
        <dbReference type="ChEBI" id="CHEBI:57455"/>
        <dbReference type="ChEBI" id="CHEBI:195366"/>
        <dbReference type="EC" id="3.5.4.9"/>
    </reaction>
</comment>
<dbReference type="GO" id="GO:0004488">
    <property type="term" value="F:methylenetetrahydrofolate dehydrogenase (NADP+) activity"/>
    <property type="evidence" value="ECO:0007669"/>
    <property type="project" value="InterPro"/>
</dbReference>
<dbReference type="FunFam" id="3.40.50.10860:FF:000005">
    <property type="entry name" value="C-1-tetrahydrofolate synthase, cytoplasmic, putative"/>
    <property type="match status" value="1"/>
</dbReference>
<dbReference type="Pfam" id="PF02882">
    <property type="entry name" value="THF_DHG_CYH_C"/>
    <property type="match status" value="1"/>
</dbReference>
<protein>
    <recommendedName>
        <fullName evidence="2">methenyltetrahydrofolate cyclohydrolase</fullName>
        <ecNumber evidence="2">3.5.4.9</ecNumber>
    </recommendedName>
</protein>
<dbReference type="InterPro" id="IPR020631">
    <property type="entry name" value="THF_DH/CycHdrlase_NAD-bd_dom"/>
</dbReference>
<feature type="compositionally biased region" description="Basic residues" evidence="8">
    <location>
        <begin position="344"/>
        <end position="360"/>
    </location>
</feature>
<sequence>MATFQKLAKQLLESTVSRNAARNIYTTCKRCKAKIIDGKAMALDLQEEVRIEVKVLVDKGDRPPHLSAVLVGEDPASQTYVRNKMRAAKFTGISSETIRFDKSITEKELLSKINELNNDSGVDGILVQLPLPDHMSEKKVCNAVVPWKDVDGFHVTNVGRFCSDMYSLLPCTPAGVMEMIKRSGIETFGKNAVVCGRSKNVGMPIAMLLHSDGMGETEAGDSTVTICHRYTPREQLVAFCKMADILVVATGIPGLITADMVKEGVAVIDVGLNKVKNPETGKYKLVGDVDFEPVSKKASFITPVPGGVGPMTVAMLMKNTLLAARSYIPYDKGTSTKDSDGRKGSRGGKGRKKGGGRKKG</sequence>
<dbReference type="EMBL" id="JAODUO010000346">
    <property type="protein sequence ID" value="KAK2182605.1"/>
    <property type="molecule type" value="Genomic_DNA"/>
</dbReference>
<dbReference type="HAMAP" id="MF_01576">
    <property type="entry name" value="THF_DHG_CYH"/>
    <property type="match status" value="1"/>
</dbReference>
<dbReference type="PROSITE" id="PS00767">
    <property type="entry name" value="THF_DHG_CYH_2"/>
    <property type="match status" value="1"/>
</dbReference>
<dbReference type="SUPFAM" id="SSF53223">
    <property type="entry name" value="Aminoacid dehydrogenase-like, N-terminal domain"/>
    <property type="match status" value="1"/>
</dbReference>
<dbReference type="AlphaFoldDB" id="A0AAD9NU90"/>
<feature type="compositionally biased region" description="Basic and acidic residues" evidence="8">
    <location>
        <begin position="334"/>
        <end position="343"/>
    </location>
</feature>
<evidence type="ECO:0000313" key="12">
    <source>
        <dbReference type="Proteomes" id="UP001209878"/>
    </source>
</evidence>
<keyword evidence="4" id="KW-0378">Hydrolase</keyword>
<evidence type="ECO:0000256" key="4">
    <source>
        <dbReference type="ARBA" id="ARBA00022801"/>
    </source>
</evidence>
<dbReference type="SUPFAM" id="SSF51735">
    <property type="entry name" value="NAD(P)-binding Rossmann-fold domains"/>
    <property type="match status" value="1"/>
</dbReference>
<feature type="domain" description="Tetrahydrofolate dehydrogenase/cyclohydrolase NAD(P)-binding" evidence="10">
    <location>
        <begin position="170"/>
        <end position="325"/>
    </location>
</feature>
<dbReference type="GO" id="GO:0005739">
    <property type="term" value="C:mitochondrion"/>
    <property type="evidence" value="ECO:0007669"/>
    <property type="project" value="TreeGrafter"/>
</dbReference>
<dbReference type="Proteomes" id="UP001209878">
    <property type="component" value="Unassembled WGS sequence"/>
</dbReference>
<dbReference type="GO" id="GO:0004477">
    <property type="term" value="F:methenyltetrahydrofolate cyclohydrolase activity"/>
    <property type="evidence" value="ECO:0007669"/>
    <property type="project" value="UniProtKB-EC"/>
</dbReference>
<dbReference type="InterPro" id="IPR036291">
    <property type="entry name" value="NAD(P)-bd_dom_sf"/>
</dbReference>
<feature type="domain" description="Tetrahydrofolate dehydrogenase/cyclohydrolase catalytic" evidence="9">
    <location>
        <begin position="36"/>
        <end position="151"/>
    </location>
</feature>